<accession>A0ABM0JP00</accession>
<evidence type="ECO:0000256" key="8">
    <source>
        <dbReference type="ARBA" id="ARBA00038402"/>
    </source>
</evidence>
<dbReference type="PANTHER" id="PTHR14742:SF0">
    <property type="entry name" value="RIBONUCLEASE P PROTEIN SUBUNIT P21"/>
    <property type="match status" value="1"/>
</dbReference>
<keyword evidence="6" id="KW-0378">Hydrolase</keyword>
<keyword evidence="7" id="KW-0862">Zinc</keyword>
<protein>
    <submittedName>
        <fullName evidence="10 11">Ribonuclease P protein subunit p21</fullName>
    </submittedName>
</protein>
<name>A0ABM0JP00_APLCA</name>
<dbReference type="RefSeq" id="XP_005098148.1">
    <property type="nucleotide sequence ID" value="XM_005098091.3"/>
</dbReference>
<dbReference type="InterPro" id="IPR016432">
    <property type="entry name" value="RNP4"/>
</dbReference>
<keyword evidence="3" id="KW-0540">Nuclease</keyword>
<dbReference type="RefSeq" id="XP_012937852.1">
    <property type="nucleotide sequence ID" value="XM_013082398.2"/>
</dbReference>
<evidence type="ECO:0000256" key="7">
    <source>
        <dbReference type="ARBA" id="ARBA00022833"/>
    </source>
</evidence>
<dbReference type="Pfam" id="PF04032">
    <property type="entry name" value="Rpr2"/>
    <property type="match status" value="1"/>
</dbReference>
<sequence>MGKDAARYIHKEIYQRVNFLHQAAKLVLKQDPSNYGLCRYYISTMRTVAEKHVIRIHPAIKRTYCKHCNVILLSGQTCRIRSRSTSEPHTVVTCLLCGTIKRFMWRASYQLWLDKPEAWLAEKGKAQT</sequence>
<proteinExistence type="inferred from homology"/>
<keyword evidence="4" id="KW-0479">Metal-binding</keyword>
<gene>
    <name evidence="10 11" type="primary">LOC101857640</name>
</gene>
<dbReference type="Gene3D" id="6.20.50.20">
    <property type="match status" value="1"/>
</dbReference>
<keyword evidence="1" id="KW-0963">Cytoplasm</keyword>
<keyword evidence="5" id="KW-0255">Endonuclease</keyword>
<evidence type="ECO:0000256" key="3">
    <source>
        <dbReference type="ARBA" id="ARBA00022722"/>
    </source>
</evidence>
<organism evidence="9 10">
    <name type="scientific">Aplysia californica</name>
    <name type="common">California sea hare</name>
    <dbReference type="NCBI Taxonomy" id="6500"/>
    <lineage>
        <taxon>Eukaryota</taxon>
        <taxon>Metazoa</taxon>
        <taxon>Spiralia</taxon>
        <taxon>Lophotrochozoa</taxon>
        <taxon>Mollusca</taxon>
        <taxon>Gastropoda</taxon>
        <taxon>Heterobranchia</taxon>
        <taxon>Euthyneura</taxon>
        <taxon>Tectipleura</taxon>
        <taxon>Aplysiida</taxon>
        <taxon>Aplysioidea</taxon>
        <taxon>Aplysiidae</taxon>
        <taxon>Aplysia</taxon>
    </lineage>
</organism>
<keyword evidence="9" id="KW-1185">Reference proteome</keyword>
<evidence type="ECO:0000313" key="11">
    <source>
        <dbReference type="RefSeq" id="XP_012937852.1"/>
    </source>
</evidence>
<evidence type="ECO:0000313" key="10">
    <source>
        <dbReference type="RefSeq" id="XP_005098148.1"/>
    </source>
</evidence>
<reference evidence="10 11" key="1">
    <citation type="submission" date="2025-05" db="UniProtKB">
        <authorList>
            <consortium name="RefSeq"/>
        </authorList>
    </citation>
    <scope>IDENTIFICATION</scope>
</reference>
<comment type="similarity">
    <text evidence="8">Belongs to the eukaryotic/archaeal RNase P protein component 4 family.</text>
</comment>
<evidence type="ECO:0000313" key="9">
    <source>
        <dbReference type="Proteomes" id="UP000694888"/>
    </source>
</evidence>
<keyword evidence="2" id="KW-0819">tRNA processing</keyword>
<dbReference type="HAMAP" id="MF_00757">
    <property type="entry name" value="RNase_P_4"/>
    <property type="match status" value="1"/>
</dbReference>
<dbReference type="InterPro" id="IPR007175">
    <property type="entry name" value="Rpr2/Snm1/Rpp21"/>
</dbReference>
<dbReference type="PANTHER" id="PTHR14742">
    <property type="entry name" value="RIBONUCLEASE P SUBUNIT P21"/>
    <property type="match status" value="1"/>
</dbReference>
<evidence type="ECO:0000256" key="1">
    <source>
        <dbReference type="ARBA" id="ARBA00022490"/>
    </source>
</evidence>
<dbReference type="GeneID" id="101857640"/>
<evidence type="ECO:0000256" key="4">
    <source>
        <dbReference type="ARBA" id="ARBA00022723"/>
    </source>
</evidence>
<dbReference type="Proteomes" id="UP000694888">
    <property type="component" value="Unplaced"/>
</dbReference>
<evidence type="ECO:0000256" key="5">
    <source>
        <dbReference type="ARBA" id="ARBA00022759"/>
    </source>
</evidence>
<evidence type="ECO:0000256" key="6">
    <source>
        <dbReference type="ARBA" id="ARBA00022801"/>
    </source>
</evidence>
<evidence type="ECO:0000256" key="2">
    <source>
        <dbReference type="ARBA" id="ARBA00022694"/>
    </source>
</evidence>